<comment type="similarity">
    <text evidence="1 2">Belongs to the phD/YefM antitoxin family.</text>
</comment>
<dbReference type="Gene3D" id="3.40.1620.10">
    <property type="entry name" value="YefM-like domain"/>
    <property type="match status" value="1"/>
</dbReference>
<gene>
    <name evidence="4" type="ORF">EDD59_1484</name>
</gene>
<name>A0A4R3JXH8_9FIRM</name>
<evidence type="ECO:0000313" key="5">
    <source>
        <dbReference type="Proteomes" id="UP000295726"/>
    </source>
</evidence>
<reference evidence="4 5" key="1">
    <citation type="submission" date="2019-03" db="EMBL/GenBank/DDBJ databases">
        <title>Genomic Encyclopedia of Type Strains, Phase IV (KMG-IV): sequencing the most valuable type-strain genomes for metagenomic binning, comparative biology and taxonomic classification.</title>
        <authorList>
            <person name="Goeker M."/>
        </authorList>
    </citation>
    <scope>NUCLEOTIDE SEQUENCE [LARGE SCALE GENOMIC DNA]</scope>
    <source>
        <strain evidence="4 5">DSM 29489</strain>
    </source>
</reference>
<sequence>MPQIIPIKDLKNTSEISEMCHKAEEPVYITKNGYGDMVIMSMENYENTIQRLNVYRELEISEQQISEGRTKDARSSLSSMRAKYGL</sequence>
<dbReference type="OrthoDB" id="9795585at2"/>
<comment type="function">
    <text evidence="2">Antitoxin component of a type II toxin-antitoxin (TA) system.</text>
</comment>
<dbReference type="AlphaFoldDB" id="A0A4R3JXH8"/>
<organism evidence="4 5">
    <name type="scientific">Muricomes intestini</name>
    <dbReference type="NCBI Taxonomy" id="1796634"/>
    <lineage>
        <taxon>Bacteria</taxon>
        <taxon>Bacillati</taxon>
        <taxon>Bacillota</taxon>
        <taxon>Clostridia</taxon>
        <taxon>Lachnospirales</taxon>
        <taxon>Lachnospiraceae</taxon>
        <taxon>Muricomes</taxon>
    </lineage>
</organism>
<dbReference type="SUPFAM" id="SSF143120">
    <property type="entry name" value="YefM-like"/>
    <property type="match status" value="1"/>
</dbReference>
<dbReference type="InterPro" id="IPR006442">
    <property type="entry name" value="Antitoxin_Phd/YefM"/>
</dbReference>
<proteinExistence type="inferred from homology"/>
<protein>
    <recommendedName>
        <fullName evidence="2">Antitoxin</fullName>
    </recommendedName>
</protein>
<dbReference type="Pfam" id="PF02604">
    <property type="entry name" value="PhdYeFM_antitox"/>
    <property type="match status" value="1"/>
</dbReference>
<keyword evidence="5" id="KW-1185">Reference proteome</keyword>
<accession>A0A4R3JXH8</accession>
<dbReference type="InterPro" id="IPR036165">
    <property type="entry name" value="YefM-like_sf"/>
</dbReference>
<dbReference type="Proteomes" id="UP000295726">
    <property type="component" value="Unassembled WGS sequence"/>
</dbReference>
<feature type="region of interest" description="Disordered" evidence="3">
    <location>
        <begin position="64"/>
        <end position="86"/>
    </location>
</feature>
<evidence type="ECO:0000313" key="4">
    <source>
        <dbReference type="EMBL" id="TCS73110.1"/>
    </source>
</evidence>
<dbReference type="RefSeq" id="WP_132384118.1">
    <property type="nucleotide sequence ID" value="NZ_SLZZ01000048.1"/>
</dbReference>
<evidence type="ECO:0000256" key="2">
    <source>
        <dbReference type="RuleBase" id="RU362080"/>
    </source>
</evidence>
<evidence type="ECO:0000256" key="1">
    <source>
        <dbReference type="ARBA" id="ARBA00009981"/>
    </source>
</evidence>
<evidence type="ECO:0000256" key="3">
    <source>
        <dbReference type="SAM" id="MobiDB-lite"/>
    </source>
</evidence>
<comment type="caution">
    <text evidence="4">The sequence shown here is derived from an EMBL/GenBank/DDBJ whole genome shotgun (WGS) entry which is preliminary data.</text>
</comment>
<dbReference type="EMBL" id="SLZZ01000048">
    <property type="protein sequence ID" value="TCS73110.1"/>
    <property type="molecule type" value="Genomic_DNA"/>
</dbReference>